<dbReference type="EMBL" id="BGPR01000016">
    <property type="protein sequence ID" value="GBL78651.1"/>
    <property type="molecule type" value="Genomic_DNA"/>
</dbReference>
<dbReference type="Proteomes" id="UP000499080">
    <property type="component" value="Unassembled WGS sequence"/>
</dbReference>
<proteinExistence type="predicted"/>
<feature type="region of interest" description="Disordered" evidence="1">
    <location>
        <begin position="1"/>
        <end position="20"/>
    </location>
</feature>
<dbReference type="AlphaFoldDB" id="A0A4Y2AFL6"/>
<gene>
    <name evidence="2" type="ORF">AVEN_65226_1</name>
</gene>
<evidence type="ECO:0000313" key="3">
    <source>
        <dbReference type="Proteomes" id="UP000499080"/>
    </source>
</evidence>
<evidence type="ECO:0000256" key="1">
    <source>
        <dbReference type="SAM" id="MobiDB-lite"/>
    </source>
</evidence>
<sequence length="141" mass="15753">MKPFDFKYGRKKETDEEKEENVILMKESEDEDFGSFQQEVEALGMEEVIYLESSMIDFSTNLFVLIHNLGGKNEGALFIVCGIQEANGGECDVIGLRTTNLAKSKLASVVNGQFAISENQLKAILPARIFEVGCRKEVFGF</sequence>
<protein>
    <submittedName>
        <fullName evidence="2">Uncharacterized protein</fullName>
    </submittedName>
</protein>
<reference evidence="2 3" key="1">
    <citation type="journal article" date="2019" name="Sci. Rep.">
        <title>Orb-weaving spider Araneus ventricosus genome elucidates the spidroin gene catalogue.</title>
        <authorList>
            <person name="Kono N."/>
            <person name="Nakamura H."/>
            <person name="Ohtoshi R."/>
            <person name="Moran D.A.P."/>
            <person name="Shinohara A."/>
            <person name="Yoshida Y."/>
            <person name="Fujiwara M."/>
            <person name="Mori M."/>
            <person name="Tomita M."/>
            <person name="Arakawa K."/>
        </authorList>
    </citation>
    <scope>NUCLEOTIDE SEQUENCE [LARGE SCALE GENOMIC DNA]</scope>
</reference>
<comment type="caution">
    <text evidence="2">The sequence shown here is derived from an EMBL/GenBank/DDBJ whole genome shotgun (WGS) entry which is preliminary data.</text>
</comment>
<feature type="compositionally biased region" description="Basic and acidic residues" evidence="1">
    <location>
        <begin position="1"/>
        <end position="15"/>
    </location>
</feature>
<evidence type="ECO:0000313" key="2">
    <source>
        <dbReference type="EMBL" id="GBL78651.1"/>
    </source>
</evidence>
<keyword evidence="3" id="KW-1185">Reference proteome</keyword>
<accession>A0A4Y2AFL6</accession>
<organism evidence="2 3">
    <name type="scientific">Araneus ventricosus</name>
    <name type="common">Orbweaver spider</name>
    <name type="synonym">Epeira ventricosa</name>
    <dbReference type="NCBI Taxonomy" id="182803"/>
    <lineage>
        <taxon>Eukaryota</taxon>
        <taxon>Metazoa</taxon>
        <taxon>Ecdysozoa</taxon>
        <taxon>Arthropoda</taxon>
        <taxon>Chelicerata</taxon>
        <taxon>Arachnida</taxon>
        <taxon>Araneae</taxon>
        <taxon>Araneomorphae</taxon>
        <taxon>Entelegynae</taxon>
        <taxon>Araneoidea</taxon>
        <taxon>Araneidae</taxon>
        <taxon>Araneus</taxon>
    </lineage>
</organism>
<name>A0A4Y2AFL6_ARAVE</name>